<evidence type="ECO:0000256" key="2">
    <source>
        <dbReference type="SAM" id="SignalP"/>
    </source>
</evidence>
<evidence type="ECO:0000313" key="3">
    <source>
        <dbReference type="EMBL" id="VAH69964.1"/>
    </source>
</evidence>
<reference evidence="3 4" key="1">
    <citation type="submission" date="2017-09" db="EMBL/GenBank/DDBJ databases">
        <authorList>
            <consortium name="International Durum Wheat Genome Sequencing Consortium (IDWGSC)"/>
            <person name="Milanesi L."/>
        </authorList>
    </citation>
    <scope>NUCLEOTIDE SEQUENCE [LARGE SCALE GENOMIC DNA]</scope>
    <source>
        <strain evidence="4">cv. Svevo</strain>
    </source>
</reference>
<feature type="transmembrane region" description="Helical" evidence="1">
    <location>
        <begin position="41"/>
        <end position="59"/>
    </location>
</feature>
<evidence type="ECO:0000313" key="4">
    <source>
        <dbReference type="Proteomes" id="UP000324705"/>
    </source>
</evidence>
<keyword evidence="1" id="KW-1133">Transmembrane helix</keyword>
<proteinExistence type="predicted"/>
<organism evidence="3 4">
    <name type="scientific">Triticum turgidum subsp. durum</name>
    <name type="common">Durum wheat</name>
    <name type="synonym">Triticum durum</name>
    <dbReference type="NCBI Taxonomy" id="4567"/>
    <lineage>
        <taxon>Eukaryota</taxon>
        <taxon>Viridiplantae</taxon>
        <taxon>Streptophyta</taxon>
        <taxon>Embryophyta</taxon>
        <taxon>Tracheophyta</taxon>
        <taxon>Spermatophyta</taxon>
        <taxon>Magnoliopsida</taxon>
        <taxon>Liliopsida</taxon>
        <taxon>Poales</taxon>
        <taxon>Poaceae</taxon>
        <taxon>BOP clade</taxon>
        <taxon>Pooideae</taxon>
        <taxon>Triticodae</taxon>
        <taxon>Triticeae</taxon>
        <taxon>Triticinae</taxon>
        <taxon>Triticum</taxon>
    </lineage>
</organism>
<protein>
    <submittedName>
        <fullName evidence="3">Uncharacterized protein</fullName>
    </submittedName>
</protein>
<dbReference type="AlphaFoldDB" id="A0A9R0S1G4"/>
<sequence length="84" mass="9255">MQQQRRLSVLLLLLLLGLITTQTQTQQLPGLVTEPRTCVPIVYGAPCVGLLTASSIFNTTRLDTTLRKNNARTSSTVISEKDKQ</sequence>
<keyword evidence="1" id="KW-0812">Transmembrane</keyword>
<gene>
    <name evidence="3" type="ORF">TRITD_3Av1G279630</name>
</gene>
<feature type="chain" id="PRO_5040343142" evidence="2">
    <location>
        <begin position="26"/>
        <end position="84"/>
    </location>
</feature>
<dbReference type="Gramene" id="TRITD3Av1G279630.1">
    <property type="protein sequence ID" value="TRITD3Av1G279630.1"/>
    <property type="gene ID" value="TRITD3Av1G279630"/>
</dbReference>
<dbReference type="EMBL" id="LT934115">
    <property type="protein sequence ID" value="VAH69964.1"/>
    <property type="molecule type" value="Genomic_DNA"/>
</dbReference>
<keyword evidence="2" id="KW-0732">Signal</keyword>
<feature type="signal peptide" evidence="2">
    <location>
        <begin position="1"/>
        <end position="25"/>
    </location>
</feature>
<accession>A0A9R0S1G4</accession>
<name>A0A9R0S1G4_TRITD</name>
<keyword evidence="4" id="KW-1185">Reference proteome</keyword>
<keyword evidence="1" id="KW-0472">Membrane</keyword>
<dbReference type="Proteomes" id="UP000324705">
    <property type="component" value="Chromosome 3A"/>
</dbReference>
<evidence type="ECO:0000256" key="1">
    <source>
        <dbReference type="SAM" id="Phobius"/>
    </source>
</evidence>